<sequence>IDYHYHMRSSMLDIIILAVEKLTESNNK</sequence>
<name>A0A392U2X6_9FABA</name>
<dbReference type="AlphaFoldDB" id="A0A392U2X6"/>
<dbReference type="EMBL" id="LXQA010717248">
    <property type="protein sequence ID" value="MCI67448.1"/>
    <property type="molecule type" value="Genomic_DNA"/>
</dbReference>
<feature type="non-terminal residue" evidence="1">
    <location>
        <position position="1"/>
    </location>
</feature>
<evidence type="ECO:0000313" key="1">
    <source>
        <dbReference type="EMBL" id="MCI67448.1"/>
    </source>
</evidence>
<comment type="caution">
    <text evidence="1">The sequence shown here is derived from an EMBL/GenBank/DDBJ whole genome shotgun (WGS) entry which is preliminary data.</text>
</comment>
<accession>A0A392U2X6</accession>
<dbReference type="Proteomes" id="UP000265520">
    <property type="component" value="Unassembled WGS sequence"/>
</dbReference>
<organism evidence="1 2">
    <name type="scientific">Trifolium medium</name>
    <dbReference type="NCBI Taxonomy" id="97028"/>
    <lineage>
        <taxon>Eukaryota</taxon>
        <taxon>Viridiplantae</taxon>
        <taxon>Streptophyta</taxon>
        <taxon>Embryophyta</taxon>
        <taxon>Tracheophyta</taxon>
        <taxon>Spermatophyta</taxon>
        <taxon>Magnoliopsida</taxon>
        <taxon>eudicotyledons</taxon>
        <taxon>Gunneridae</taxon>
        <taxon>Pentapetalae</taxon>
        <taxon>rosids</taxon>
        <taxon>fabids</taxon>
        <taxon>Fabales</taxon>
        <taxon>Fabaceae</taxon>
        <taxon>Papilionoideae</taxon>
        <taxon>50 kb inversion clade</taxon>
        <taxon>NPAAA clade</taxon>
        <taxon>Hologalegina</taxon>
        <taxon>IRL clade</taxon>
        <taxon>Trifolieae</taxon>
        <taxon>Trifolium</taxon>
    </lineage>
</organism>
<protein>
    <submittedName>
        <fullName evidence="1">Uncharacterized protein</fullName>
    </submittedName>
</protein>
<keyword evidence="2" id="KW-1185">Reference proteome</keyword>
<evidence type="ECO:0000313" key="2">
    <source>
        <dbReference type="Proteomes" id="UP000265520"/>
    </source>
</evidence>
<reference evidence="1 2" key="1">
    <citation type="journal article" date="2018" name="Front. Plant Sci.">
        <title>Red Clover (Trifolium pratense) and Zigzag Clover (T. medium) - A Picture of Genomic Similarities and Differences.</title>
        <authorList>
            <person name="Dluhosova J."/>
            <person name="Istvanek J."/>
            <person name="Nedelnik J."/>
            <person name="Repkova J."/>
        </authorList>
    </citation>
    <scope>NUCLEOTIDE SEQUENCE [LARGE SCALE GENOMIC DNA]</scope>
    <source>
        <strain evidence="2">cv. 10/8</strain>
        <tissue evidence="1">Leaf</tissue>
    </source>
</reference>
<proteinExistence type="predicted"/>